<dbReference type="Proteomes" id="UP001051844">
    <property type="component" value="Unassembled WGS sequence"/>
</dbReference>
<sequence>MAEAEPAGPTRVNAVAAASAMAVVRTVFIVLENTHSLSVVSVVPVGYGIDSAALSAHQARRH</sequence>
<organism evidence="1 2">
    <name type="scientific">Streptomyces albidoflavus</name>
    <dbReference type="NCBI Taxonomy" id="1886"/>
    <lineage>
        <taxon>Bacteria</taxon>
        <taxon>Bacillati</taxon>
        <taxon>Actinomycetota</taxon>
        <taxon>Actinomycetes</taxon>
        <taxon>Kitasatosporales</taxon>
        <taxon>Streptomycetaceae</taxon>
        <taxon>Streptomyces</taxon>
        <taxon>Streptomyces albidoflavus group</taxon>
    </lineage>
</organism>
<comment type="caution">
    <text evidence="1">The sequence shown here is derived from an EMBL/GenBank/DDBJ whole genome shotgun (WGS) entry which is preliminary data.</text>
</comment>
<name>A0AA37BU33_9ACTN</name>
<proteinExistence type="predicted"/>
<evidence type="ECO:0000313" key="2">
    <source>
        <dbReference type="Proteomes" id="UP001051844"/>
    </source>
</evidence>
<protein>
    <submittedName>
        <fullName evidence="1">Uncharacterized protein</fullName>
    </submittedName>
</protein>
<dbReference type="AlphaFoldDB" id="A0AA37BU33"/>
<reference evidence="1" key="1">
    <citation type="submission" date="2022-09" db="EMBL/GenBank/DDBJ databases">
        <title>Whole genome shotgun sequence of Streptomyces albidoflavus NBRC 12854.</title>
        <authorList>
            <person name="Komaki H."/>
            <person name="Tamura T."/>
        </authorList>
    </citation>
    <scope>NUCLEOTIDE SEQUENCE</scope>
    <source>
        <strain evidence="1">NBRC 12854</strain>
    </source>
</reference>
<evidence type="ECO:0000313" key="1">
    <source>
        <dbReference type="EMBL" id="GHI44695.1"/>
    </source>
</evidence>
<accession>A0AA37BU33</accession>
<dbReference type="EMBL" id="BNDZ01000003">
    <property type="protein sequence ID" value="GHI44695.1"/>
    <property type="molecule type" value="Genomic_DNA"/>
</dbReference>
<gene>
    <name evidence="1" type="ORF">ScoT_08690</name>
</gene>